<organism evidence="3">
    <name type="scientific">Symploca sp. SIO1C4</name>
    <dbReference type="NCBI Taxonomy" id="2607765"/>
    <lineage>
        <taxon>Bacteria</taxon>
        <taxon>Bacillati</taxon>
        <taxon>Cyanobacteriota</taxon>
        <taxon>Cyanophyceae</taxon>
        <taxon>Coleofasciculales</taxon>
        <taxon>Coleofasciculaceae</taxon>
        <taxon>Symploca</taxon>
    </lineage>
</organism>
<dbReference type="InterPro" id="IPR003660">
    <property type="entry name" value="HAMP_dom"/>
</dbReference>
<dbReference type="InterPro" id="IPR021796">
    <property type="entry name" value="Tll0287-like_dom"/>
</dbReference>
<proteinExistence type="predicted"/>
<reference evidence="3" key="1">
    <citation type="submission" date="2019-11" db="EMBL/GenBank/DDBJ databases">
        <title>Genomic insights into an expanded diversity of filamentous marine cyanobacteria reveals the extraordinary biosynthetic potential of Moorea and Okeania.</title>
        <authorList>
            <person name="Ferreira Leao T."/>
            <person name="Wang M."/>
            <person name="Moss N."/>
            <person name="Da Silva R."/>
            <person name="Sanders J."/>
            <person name="Nurk S."/>
            <person name="Gurevich A."/>
            <person name="Humphrey G."/>
            <person name="Reher R."/>
            <person name="Zhu Q."/>
            <person name="Belda-Ferre P."/>
            <person name="Glukhov E."/>
            <person name="Rex R."/>
            <person name="Dorrestein P.C."/>
            <person name="Knight R."/>
            <person name="Pevzner P."/>
            <person name="Gerwick W.H."/>
            <person name="Gerwick L."/>
        </authorList>
    </citation>
    <scope>NUCLEOTIDE SEQUENCE</scope>
    <source>
        <strain evidence="3">SIO1C4</strain>
    </source>
</reference>
<feature type="domain" description="HAMP" evidence="2">
    <location>
        <begin position="243"/>
        <end position="295"/>
    </location>
</feature>
<dbReference type="GO" id="GO:0007165">
    <property type="term" value="P:signal transduction"/>
    <property type="evidence" value="ECO:0007669"/>
    <property type="project" value="InterPro"/>
</dbReference>
<dbReference type="Pfam" id="PF00672">
    <property type="entry name" value="HAMP"/>
    <property type="match status" value="1"/>
</dbReference>
<sequence>MLKNLKLGIKLNLLLLSVFLVVVLISGFALSKILDQYAQQVVEDRALLLIETMSSVREYTFKEVGPELAPRLETEDQFLPETVPAYSARSVFDYLRERDHGNYENFFYKEATLNPTNKRDKADKFEQQIVEQFRKQKNLTEQTGFRSFPGGKLFYVARPLVVNNSSCLKCHGIPEDAPKSQILTYGDQDGFGWKLNEIIGAKVLSVPASTVFNEAQRLRFVVIGILGGFFLLAIVLINLFLNFSVIKHLRRMAKLSTQVSTGDMEVEFKHDANDEIGVLATSLNRMKVSLQMAMEMLDPDSKL</sequence>
<dbReference type="SMART" id="SM00304">
    <property type="entry name" value="HAMP"/>
    <property type="match status" value="1"/>
</dbReference>
<dbReference type="AlphaFoldDB" id="A0A6B3NL93"/>
<evidence type="ECO:0000313" key="3">
    <source>
        <dbReference type="EMBL" id="NER31202.1"/>
    </source>
</evidence>
<keyword evidence="1" id="KW-1133">Transmembrane helix</keyword>
<dbReference type="Pfam" id="PF11845">
    <property type="entry name" value="Tll0287-like"/>
    <property type="match status" value="1"/>
</dbReference>
<dbReference type="Gene3D" id="6.10.340.10">
    <property type="match status" value="1"/>
</dbReference>
<dbReference type="SUPFAM" id="SSF158472">
    <property type="entry name" value="HAMP domain-like"/>
    <property type="match status" value="1"/>
</dbReference>
<dbReference type="PROSITE" id="PS50885">
    <property type="entry name" value="HAMP"/>
    <property type="match status" value="1"/>
</dbReference>
<comment type="caution">
    <text evidence="3">The sequence shown here is derived from an EMBL/GenBank/DDBJ whole genome shotgun (WGS) entry which is preliminary data.</text>
</comment>
<name>A0A6B3NL93_9CYAN</name>
<feature type="transmembrane region" description="Helical" evidence="1">
    <location>
        <begin position="220"/>
        <end position="241"/>
    </location>
</feature>
<gene>
    <name evidence="3" type="ORF">F6J89_27175</name>
</gene>
<keyword evidence="1" id="KW-0472">Membrane</keyword>
<dbReference type="EMBL" id="JAAHFQ010000747">
    <property type="protein sequence ID" value="NER31202.1"/>
    <property type="molecule type" value="Genomic_DNA"/>
</dbReference>
<keyword evidence="1" id="KW-0812">Transmembrane</keyword>
<dbReference type="GO" id="GO:0016020">
    <property type="term" value="C:membrane"/>
    <property type="evidence" value="ECO:0007669"/>
    <property type="project" value="InterPro"/>
</dbReference>
<protein>
    <submittedName>
        <fullName evidence="3">DUF3365 domain-containing protein</fullName>
    </submittedName>
</protein>
<evidence type="ECO:0000256" key="1">
    <source>
        <dbReference type="SAM" id="Phobius"/>
    </source>
</evidence>
<accession>A0A6B3NL93</accession>
<dbReference type="CDD" id="cd06225">
    <property type="entry name" value="HAMP"/>
    <property type="match status" value="1"/>
</dbReference>
<evidence type="ECO:0000259" key="2">
    <source>
        <dbReference type="PROSITE" id="PS50885"/>
    </source>
</evidence>